<reference evidence="1 2" key="1">
    <citation type="journal article" date="2022" name="DNA Res.">
        <title>Chromosomal-level genome assembly of the orchid tree Bauhinia variegata (Leguminosae; Cercidoideae) supports the allotetraploid origin hypothesis of Bauhinia.</title>
        <authorList>
            <person name="Zhong Y."/>
            <person name="Chen Y."/>
            <person name="Zheng D."/>
            <person name="Pang J."/>
            <person name="Liu Y."/>
            <person name="Luo S."/>
            <person name="Meng S."/>
            <person name="Qian L."/>
            <person name="Wei D."/>
            <person name="Dai S."/>
            <person name="Zhou R."/>
        </authorList>
    </citation>
    <scope>NUCLEOTIDE SEQUENCE [LARGE SCALE GENOMIC DNA]</scope>
    <source>
        <strain evidence="1">BV-YZ2020</strain>
    </source>
</reference>
<dbReference type="Proteomes" id="UP000828941">
    <property type="component" value="Chromosome 9"/>
</dbReference>
<protein>
    <submittedName>
        <fullName evidence="1">Uncharacterized protein</fullName>
    </submittedName>
</protein>
<evidence type="ECO:0000313" key="2">
    <source>
        <dbReference type="Proteomes" id="UP000828941"/>
    </source>
</evidence>
<sequence>MKFFSELKSCYRPQVTPVPPSADDSHRVPPDLQHITRSRLRRPRSSHWRPVLSSIAEDQDSSVDRESYRRSSSKSRTRTRAKIRSLFQSDQRFGNSMPMRVAFAGFAATPFMI</sequence>
<accession>A0ACB9MF20</accession>
<keyword evidence="2" id="KW-1185">Reference proteome</keyword>
<organism evidence="1 2">
    <name type="scientific">Bauhinia variegata</name>
    <name type="common">Purple orchid tree</name>
    <name type="synonym">Phanera variegata</name>
    <dbReference type="NCBI Taxonomy" id="167791"/>
    <lineage>
        <taxon>Eukaryota</taxon>
        <taxon>Viridiplantae</taxon>
        <taxon>Streptophyta</taxon>
        <taxon>Embryophyta</taxon>
        <taxon>Tracheophyta</taxon>
        <taxon>Spermatophyta</taxon>
        <taxon>Magnoliopsida</taxon>
        <taxon>eudicotyledons</taxon>
        <taxon>Gunneridae</taxon>
        <taxon>Pentapetalae</taxon>
        <taxon>rosids</taxon>
        <taxon>fabids</taxon>
        <taxon>Fabales</taxon>
        <taxon>Fabaceae</taxon>
        <taxon>Cercidoideae</taxon>
        <taxon>Cercideae</taxon>
        <taxon>Bauhiniinae</taxon>
        <taxon>Bauhinia</taxon>
    </lineage>
</organism>
<name>A0ACB9MF20_BAUVA</name>
<evidence type="ECO:0000313" key="1">
    <source>
        <dbReference type="EMBL" id="KAI4322581.1"/>
    </source>
</evidence>
<dbReference type="EMBL" id="CM039434">
    <property type="protein sequence ID" value="KAI4322581.1"/>
    <property type="molecule type" value="Genomic_DNA"/>
</dbReference>
<comment type="caution">
    <text evidence="1">The sequence shown here is derived from an EMBL/GenBank/DDBJ whole genome shotgun (WGS) entry which is preliminary data.</text>
</comment>
<proteinExistence type="predicted"/>
<gene>
    <name evidence="1" type="ORF">L6164_022258</name>
</gene>